<dbReference type="EMBL" id="BKCJ010162031">
    <property type="protein sequence ID" value="GEY23434.1"/>
    <property type="molecule type" value="Genomic_DNA"/>
</dbReference>
<gene>
    <name evidence="1" type="ORF">Tci_395408</name>
</gene>
<dbReference type="AlphaFoldDB" id="A0A699HIJ0"/>
<protein>
    <submittedName>
        <fullName evidence="1">Uncharacterized protein</fullName>
    </submittedName>
</protein>
<comment type="caution">
    <text evidence="1">The sequence shown here is derived from an EMBL/GenBank/DDBJ whole genome shotgun (WGS) entry which is preliminary data.</text>
</comment>
<evidence type="ECO:0000313" key="1">
    <source>
        <dbReference type="EMBL" id="GEY23434.1"/>
    </source>
</evidence>
<reference evidence="1" key="1">
    <citation type="journal article" date="2019" name="Sci. Rep.">
        <title>Draft genome of Tanacetum cinerariifolium, the natural source of mosquito coil.</title>
        <authorList>
            <person name="Yamashiro T."/>
            <person name="Shiraishi A."/>
            <person name="Satake H."/>
            <person name="Nakayama K."/>
        </authorList>
    </citation>
    <scope>NUCLEOTIDE SEQUENCE</scope>
</reference>
<sequence>MKRGDFSLKKSVCVGGGVYEKQACSVGVFSSNTGDNSENLLVDGADMAMNISEGALIASTPGMDDTLNNTNVGPIWFATVLKGDTSRKSVNFCTLVTPAGNGVDVVDSKESVSFVNERLRNTLYGFFLGKRVADVMESMLENGLLLIRSVSLILQNWTPNAKIMMYDMCNIPVLVKFYDILITIFTKDGLIGIATKLTKTLMLDSYTVTMCTYSWGKASYARAIVELQDDTHPKCSSCKVIGYALDECLKNFVSDVLKRLKNSRQAVRVVQVGPNVGFKHSKQVYQPYSKMNSASTRGKKKYELANAKLSEKGVDSGVVSSAHGSSPMTYVNTYSESDVKVAYYEIGKFMANGGANDASLYENEDYDIYENYDIEGLTKQELAFCDMMDINLCGRSRR</sequence>
<accession>A0A699HIJ0</accession>
<name>A0A699HIJ0_TANCI</name>
<organism evidence="1">
    <name type="scientific">Tanacetum cinerariifolium</name>
    <name type="common">Dalmatian daisy</name>
    <name type="synonym">Chrysanthemum cinerariifolium</name>
    <dbReference type="NCBI Taxonomy" id="118510"/>
    <lineage>
        <taxon>Eukaryota</taxon>
        <taxon>Viridiplantae</taxon>
        <taxon>Streptophyta</taxon>
        <taxon>Embryophyta</taxon>
        <taxon>Tracheophyta</taxon>
        <taxon>Spermatophyta</taxon>
        <taxon>Magnoliopsida</taxon>
        <taxon>eudicotyledons</taxon>
        <taxon>Gunneridae</taxon>
        <taxon>Pentapetalae</taxon>
        <taxon>asterids</taxon>
        <taxon>campanulids</taxon>
        <taxon>Asterales</taxon>
        <taxon>Asteraceae</taxon>
        <taxon>Asteroideae</taxon>
        <taxon>Anthemideae</taxon>
        <taxon>Anthemidinae</taxon>
        <taxon>Tanacetum</taxon>
    </lineage>
</organism>
<proteinExistence type="predicted"/>